<proteinExistence type="predicted"/>
<evidence type="ECO:0000313" key="2">
    <source>
        <dbReference type="Proteomes" id="UP000252355"/>
    </source>
</evidence>
<dbReference type="AlphaFoldDB" id="A0A367ZRK9"/>
<protein>
    <submittedName>
        <fullName evidence="1">Uncharacterized protein</fullName>
    </submittedName>
</protein>
<organism evidence="1 2">
    <name type="scientific">Candidatus Ozemobacter sibiricus</name>
    <dbReference type="NCBI Taxonomy" id="2268124"/>
    <lineage>
        <taxon>Bacteria</taxon>
        <taxon>Candidatus Ozemobacteria</taxon>
        <taxon>Candidatus Ozemobacterales</taxon>
        <taxon>Candidatus Ozemobacteraceae</taxon>
        <taxon>Candidatus Ozemobacter</taxon>
    </lineage>
</organism>
<gene>
    <name evidence="1" type="ORF">OZSIB_3840</name>
</gene>
<name>A0A367ZRK9_9BACT</name>
<sequence length="896" mass="98897">MQRFSERQKFRPTTGGILLLTALSSLLLVGLAGLVTDAGLAYYRHARIQGAVNAGWKAGNDWLKKRIGESGGPAGRYLTEVRAKVQEVLAANGLTPAEIASCTIRITPANELEVIGRSSSPSFFAGAFGIQEYRVAASRSGPPEGASIIPLAIPHGVVKDLTRTTYSIDFFDPTESFATGTEYILKLGSGGGNNPPPPTQDYRMILIPMDAGSQSETGFQRAYGVVFWCLKIDDNDPGYVPAYWLLGYRGGSFLLNYDQAIIQTCNSYGVNYTVVEGRDNIQAIFNAVNPNVLELYNRPRIAVYSSQDDPDPVEQVLQTARIPYGTYGLPPAIHSNGWTRTANYNASRCNRIYDGEIIDGALQFYHWVHLHHEDFTGFNGGCSQWLDTCKVAKDNGRLGPTSNTSQRNTVRDRMCSYCRGFYNATSDTWAAGYKPTPNDNTHNCANVRRRCCEKATYTGVLWQSISGVYICQDDPERPQCREWPTVLNIATSKGFTDDANSRPKPQYAVYSDGTRPLPPTQDGWFNRANRVQKMKWEVARRIKEHVQLGGFLFAQCFAPETLDLSLWQRSISQGQTPTQAYNACMAFTGFSYMTFPRKSGATWYSNINSRSGATNQVFTLTGPSTEPRIQNHASNCDTGQGHTASFITTYLKPDITILGRDNSNQNWAKYIWGSEGSGTFTFLGGHYHYNVQTKRLVLNNVLLGSLVEKDVNEGGNVPVVGKQKNNYGVIDPDNFVSGGANDYRDRLKYGFNQPLQLSDRIIPEPGNQSGPTDQGVSFRVFGDSTASPSRRVIVPITDIPPEVPINNPHNANAAAIYDIQGQDHPNGVYSPDQYNFGSSVRIIGFAEFELLDPSEYTRAGANIQSGDSGDLGYYQTGQVRGRFIRYIVKPGELPVN</sequence>
<comment type="caution">
    <text evidence="1">The sequence shown here is derived from an EMBL/GenBank/DDBJ whole genome shotgun (WGS) entry which is preliminary data.</text>
</comment>
<reference evidence="1 2" key="1">
    <citation type="submission" date="2018-05" db="EMBL/GenBank/DDBJ databases">
        <title>A metagenomic window into the 2 km-deep terrestrial subsurface aquifer revealed taxonomically and functionally diverse microbial community comprising novel uncultured bacterial lineages.</title>
        <authorList>
            <person name="Kadnikov V.V."/>
            <person name="Mardanov A.V."/>
            <person name="Beletsky A.V."/>
            <person name="Banks D."/>
            <person name="Pimenov N.V."/>
            <person name="Frank Y.A."/>
            <person name="Karnachuk O.V."/>
            <person name="Ravin N.V."/>
        </authorList>
    </citation>
    <scope>NUCLEOTIDE SEQUENCE [LARGE SCALE GENOMIC DNA]</scope>
    <source>
        <strain evidence="1">BY5</strain>
    </source>
</reference>
<evidence type="ECO:0000313" key="1">
    <source>
        <dbReference type="EMBL" id="RCK79971.1"/>
    </source>
</evidence>
<accession>A0A367ZRK9</accession>
<dbReference type="EMBL" id="QOQW01000009">
    <property type="protein sequence ID" value="RCK79971.1"/>
    <property type="molecule type" value="Genomic_DNA"/>
</dbReference>
<dbReference type="Proteomes" id="UP000252355">
    <property type="component" value="Unassembled WGS sequence"/>
</dbReference>